<evidence type="ECO:0000313" key="2">
    <source>
        <dbReference type="Proteomes" id="UP001188597"/>
    </source>
</evidence>
<gene>
    <name evidence="1" type="ORF">RJ639_047510</name>
</gene>
<dbReference type="AlphaFoldDB" id="A0AA89B4J9"/>
<sequence length="224" mass="23877">MSSHLNPFFMAGGVISNPSAMLSIKAGMLYVASSSMNITVEGFGPCSAPSTHVKSIPEAFSPSIPLLVAQDESTNEDSNISCWLLTLIEEGFLTLLDPATCVKWGAGDQEEEDEGDDISGARKAMAASRAATCMSPAEADLARFRSQAESGKLSNAFSPRRARLATSCALAAISGVENVPSQILDFLFGSRTSHTHLLPFLRRTPLNTGLVLKVSDGEEDEEEY</sequence>
<accession>A0AA89B4J9</accession>
<name>A0AA89B4J9_9ASTE</name>
<dbReference type="Proteomes" id="UP001188597">
    <property type="component" value="Unassembled WGS sequence"/>
</dbReference>
<reference evidence="1" key="1">
    <citation type="submission" date="2022-12" db="EMBL/GenBank/DDBJ databases">
        <title>Draft genome assemblies for two species of Escallonia (Escalloniales).</title>
        <authorList>
            <person name="Chanderbali A."/>
            <person name="Dervinis C."/>
            <person name="Anghel I."/>
            <person name="Soltis D."/>
            <person name="Soltis P."/>
            <person name="Zapata F."/>
        </authorList>
    </citation>
    <scope>NUCLEOTIDE SEQUENCE</scope>
    <source>
        <strain evidence="1">UCBG64.0493</strain>
        <tissue evidence="1">Leaf</tissue>
    </source>
</reference>
<dbReference type="EMBL" id="JAVXUP010000749">
    <property type="protein sequence ID" value="KAK3021676.1"/>
    <property type="molecule type" value="Genomic_DNA"/>
</dbReference>
<organism evidence="1 2">
    <name type="scientific">Escallonia herrerae</name>
    <dbReference type="NCBI Taxonomy" id="1293975"/>
    <lineage>
        <taxon>Eukaryota</taxon>
        <taxon>Viridiplantae</taxon>
        <taxon>Streptophyta</taxon>
        <taxon>Embryophyta</taxon>
        <taxon>Tracheophyta</taxon>
        <taxon>Spermatophyta</taxon>
        <taxon>Magnoliopsida</taxon>
        <taxon>eudicotyledons</taxon>
        <taxon>Gunneridae</taxon>
        <taxon>Pentapetalae</taxon>
        <taxon>asterids</taxon>
        <taxon>campanulids</taxon>
        <taxon>Escalloniales</taxon>
        <taxon>Escalloniaceae</taxon>
        <taxon>Escallonia</taxon>
    </lineage>
</organism>
<evidence type="ECO:0000313" key="1">
    <source>
        <dbReference type="EMBL" id="KAK3021676.1"/>
    </source>
</evidence>
<protein>
    <submittedName>
        <fullName evidence="1">Uncharacterized protein</fullName>
    </submittedName>
</protein>
<comment type="caution">
    <text evidence="1">The sequence shown here is derived from an EMBL/GenBank/DDBJ whole genome shotgun (WGS) entry which is preliminary data.</text>
</comment>
<keyword evidence="2" id="KW-1185">Reference proteome</keyword>
<proteinExistence type="predicted"/>